<organism evidence="1 2">
    <name type="scientific">Belliella baltica (strain DSM 15883 / CIP 108006 / LMG 21964 / BA134)</name>
    <dbReference type="NCBI Taxonomy" id="866536"/>
    <lineage>
        <taxon>Bacteria</taxon>
        <taxon>Pseudomonadati</taxon>
        <taxon>Bacteroidota</taxon>
        <taxon>Cytophagia</taxon>
        <taxon>Cytophagales</taxon>
        <taxon>Cyclobacteriaceae</taxon>
        <taxon>Belliella</taxon>
    </lineage>
</organism>
<name>I3ZA23_BELBD</name>
<dbReference type="KEGG" id="bbd:Belba_3597"/>
<dbReference type="PROSITE" id="PS51257">
    <property type="entry name" value="PROKAR_LIPOPROTEIN"/>
    <property type="match status" value="1"/>
</dbReference>
<evidence type="ECO:0000313" key="1">
    <source>
        <dbReference type="EMBL" id="AFL86091.1"/>
    </source>
</evidence>
<sequence length="140" mass="15869">MKLFLICLILILSSCNKENSNYRTVNSYIEKFKIPGEMKGLLIISEKYCGPCQESTINRIWELDCKEVVIIISGTTLSSNLKNELEKLSNNGFVVFHDKENMGERMGLPLAKPLYVEFDNQKVVNASNYENAIDLPLACI</sequence>
<dbReference type="STRING" id="866536.Belba_3597"/>
<keyword evidence="2" id="KW-1185">Reference proteome</keyword>
<dbReference type="RefSeq" id="WP_014774025.1">
    <property type="nucleotide sequence ID" value="NC_018010.1"/>
</dbReference>
<dbReference type="Proteomes" id="UP000006050">
    <property type="component" value="Chromosome"/>
</dbReference>
<reference evidence="2" key="1">
    <citation type="submission" date="2012-06" db="EMBL/GenBank/DDBJ databases">
        <title>The complete genome of Belliella baltica DSM 15883.</title>
        <authorList>
            <person name="Lucas S."/>
            <person name="Copeland A."/>
            <person name="Lapidus A."/>
            <person name="Goodwin L."/>
            <person name="Pitluck S."/>
            <person name="Peters L."/>
            <person name="Mikhailova N."/>
            <person name="Davenport K."/>
            <person name="Kyrpides N."/>
            <person name="Mavromatis K."/>
            <person name="Pagani I."/>
            <person name="Ivanova N."/>
            <person name="Ovchinnikova G."/>
            <person name="Zeytun A."/>
            <person name="Detter J.C."/>
            <person name="Han C."/>
            <person name="Land M."/>
            <person name="Hauser L."/>
            <person name="Markowitz V."/>
            <person name="Cheng J.-F."/>
            <person name="Hugenholtz P."/>
            <person name="Woyke T."/>
            <person name="Wu D."/>
            <person name="Tindall B."/>
            <person name="Pomrenke H."/>
            <person name="Brambilla E."/>
            <person name="Klenk H.-P."/>
            <person name="Eisen J.A."/>
        </authorList>
    </citation>
    <scope>NUCLEOTIDE SEQUENCE [LARGE SCALE GENOMIC DNA]</scope>
    <source>
        <strain evidence="2">DSM 15883 / CIP 108006 / LMG 21964 / BA134</strain>
    </source>
</reference>
<gene>
    <name evidence="1" type="ordered locus">Belba_3597</name>
</gene>
<proteinExistence type="predicted"/>
<evidence type="ECO:0000313" key="2">
    <source>
        <dbReference type="Proteomes" id="UP000006050"/>
    </source>
</evidence>
<accession>I3ZA23</accession>
<dbReference type="EMBL" id="CP003281">
    <property type="protein sequence ID" value="AFL86091.1"/>
    <property type="molecule type" value="Genomic_DNA"/>
</dbReference>
<protein>
    <submittedName>
        <fullName evidence="1">Uncharacterized protein</fullName>
    </submittedName>
</protein>
<dbReference type="HOGENOM" id="CLU_1831215_0_0_10"/>
<dbReference type="AlphaFoldDB" id="I3ZA23"/>